<gene>
    <name evidence="2" type="ORF">LOC68_17805</name>
</gene>
<keyword evidence="1" id="KW-1133">Transmembrane helix</keyword>
<name>A0A9X1SHB8_9BACT</name>
<dbReference type="Proteomes" id="UP001139103">
    <property type="component" value="Unassembled WGS sequence"/>
</dbReference>
<feature type="transmembrane region" description="Helical" evidence="1">
    <location>
        <begin position="38"/>
        <end position="59"/>
    </location>
</feature>
<keyword evidence="3" id="KW-1185">Reference proteome</keyword>
<sequence length="103" mass="11932">MWFTLAIFGLSVIFAGVALVRLRYVDPFDPQRLDYIRFMLGSMLGVAVAFFVAAMSFSFQPLRIQRIRDQGNRTSIFLANQEFRRIVYERSVAQRMRDESGGQ</sequence>
<keyword evidence="1" id="KW-0472">Membrane</keyword>
<protein>
    <submittedName>
        <fullName evidence="2">Uncharacterized protein</fullName>
    </submittedName>
</protein>
<evidence type="ECO:0000256" key="1">
    <source>
        <dbReference type="SAM" id="Phobius"/>
    </source>
</evidence>
<evidence type="ECO:0000313" key="2">
    <source>
        <dbReference type="EMBL" id="MCC9630253.1"/>
    </source>
</evidence>
<comment type="caution">
    <text evidence="2">The sequence shown here is derived from an EMBL/GenBank/DDBJ whole genome shotgun (WGS) entry which is preliminary data.</text>
</comment>
<keyword evidence="1" id="KW-0812">Transmembrane</keyword>
<evidence type="ECO:0000313" key="3">
    <source>
        <dbReference type="Proteomes" id="UP001139103"/>
    </source>
</evidence>
<organism evidence="2 3">
    <name type="scientific">Blastopirellula sediminis</name>
    <dbReference type="NCBI Taxonomy" id="2894196"/>
    <lineage>
        <taxon>Bacteria</taxon>
        <taxon>Pseudomonadati</taxon>
        <taxon>Planctomycetota</taxon>
        <taxon>Planctomycetia</taxon>
        <taxon>Pirellulales</taxon>
        <taxon>Pirellulaceae</taxon>
        <taxon>Blastopirellula</taxon>
    </lineage>
</organism>
<proteinExistence type="predicted"/>
<reference evidence="2" key="1">
    <citation type="submission" date="2021-11" db="EMBL/GenBank/DDBJ databases">
        <title>Genome sequence.</title>
        <authorList>
            <person name="Sun Q."/>
        </authorList>
    </citation>
    <scope>NUCLEOTIDE SEQUENCE</scope>
    <source>
        <strain evidence="2">JC732</strain>
    </source>
</reference>
<dbReference type="AlphaFoldDB" id="A0A9X1SHB8"/>
<dbReference type="EMBL" id="JAJKFT010000010">
    <property type="protein sequence ID" value="MCC9630253.1"/>
    <property type="molecule type" value="Genomic_DNA"/>
</dbReference>
<dbReference type="RefSeq" id="WP_230221227.1">
    <property type="nucleotide sequence ID" value="NZ_JAJKFT010000010.1"/>
</dbReference>
<accession>A0A9X1SHB8</accession>